<keyword evidence="2" id="KW-0813">Transport</keyword>
<dbReference type="CDD" id="cd03230">
    <property type="entry name" value="ABC_DR_subfamily_A"/>
    <property type="match status" value="1"/>
</dbReference>
<dbReference type="PROSITE" id="PS50893">
    <property type="entry name" value="ABC_TRANSPORTER_2"/>
    <property type="match status" value="1"/>
</dbReference>
<dbReference type="GO" id="GO:0046677">
    <property type="term" value="P:response to antibiotic"/>
    <property type="evidence" value="ECO:0007669"/>
    <property type="project" value="UniProtKB-KW"/>
</dbReference>
<dbReference type="RefSeq" id="WP_047233720.1">
    <property type="nucleotide sequence ID" value="NZ_JNBQ01000024.1"/>
</dbReference>
<evidence type="ECO:0000313" key="9">
    <source>
        <dbReference type="Proteomes" id="UP000035265"/>
    </source>
</evidence>
<dbReference type="SMART" id="SM00382">
    <property type="entry name" value="AAA"/>
    <property type="match status" value="1"/>
</dbReference>
<protein>
    <submittedName>
        <fullName evidence="8">Sulfate ABC transporter ATPase</fullName>
    </submittedName>
</protein>
<evidence type="ECO:0000256" key="1">
    <source>
        <dbReference type="ARBA" id="ARBA00004202"/>
    </source>
</evidence>
<keyword evidence="4" id="KW-0067">ATP-binding</keyword>
<comment type="caution">
    <text evidence="8">The sequence shown here is derived from an EMBL/GenBank/DDBJ whole genome shotgun (WGS) entry which is preliminary data.</text>
</comment>
<name>A0A0H2KL87_9MICO</name>
<comment type="subcellular location">
    <subcellularLocation>
        <location evidence="1">Cell membrane</location>
        <topology evidence="1">Peripheral membrane protein</topology>
    </subcellularLocation>
</comment>
<dbReference type="GO" id="GO:0005524">
    <property type="term" value="F:ATP binding"/>
    <property type="evidence" value="ECO:0007669"/>
    <property type="project" value="UniProtKB-KW"/>
</dbReference>
<accession>A0A0H2KL87</accession>
<dbReference type="STRING" id="264251.FB00_15255"/>
<dbReference type="PATRIC" id="fig|264251.5.peg.3105"/>
<dbReference type="PROSITE" id="PS00211">
    <property type="entry name" value="ABC_TRANSPORTER_1"/>
    <property type="match status" value="1"/>
</dbReference>
<evidence type="ECO:0000256" key="6">
    <source>
        <dbReference type="SAM" id="MobiDB-lite"/>
    </source>
</evidence>
<keyword evidence="9" id="KW-1185">Reference proteome</keyword>
<dbReference type="InterPro" id="IPR017871">
    <property type="entry name" value="ABC_transporter-like_CS"/>
</dbReference>
<dbReference type="EMBL" id="JNBQ01000024">
    <property type="protein sequence ID" value="KLN33898.1"/>
    <property type="molecule type" value="Genomic_DNA"/>
</dbReference>
<reference evidence="8 9" key="1">
    <citation type="submission" date="2014-05" db="EMBL/GenBank/DDBJ databases">
        <title>Cellulosimicrobium funkei U11 genome.</title>
        <authorList>
            <person name="Hu C."/>
            <person name="Gong Y."/>
            <person name="Wan W."/>
            <person name="Jiang M."/>
        </authorList>
    </citation>
    <scope>NUCLEOTIDE SEQUENCE [LARGE SCALE GENOMIC DNA]</scope>
    <source>
        <strain evidence="8 9">U11</strain>
    </source>
</reference>
<evidence type="ECO:0000256" key="4">
    <source>
        <dbReference type="ARBA" id="ARBA00022840"/>
    </source>
</evidence>
<gene>
    <name evidence="8" type="ORF">FB00_15255</name>
</gene>
<feature type="compositionally biased region" description="Low complexity" evidence="6">
    <location>
        <begin position="314"/>
        <end position="323"/>
    </location>
</feature>
<feature type="domain" description="ABC transporter" evidence="7">
    <location>
        <begin position="4"/>
        <end position="233"/>
    </location>
</feature>
<dbReference type="PANTHER" id="PTHR42711:SF16">
    <property type="entry name" value="ABC TRANSPORTER ATP-BINDING PROTEIN"/>
    <property type="match status" value="1"/>
</dbReference>
<dbReference type="InterPro" id="IPR050763">
    <property type="entry name" value="ABC_transporter_ATP-binding"/>
</dbReference>
<evidence type="ECO:0000313" key="8">
    <source>
        <dbReference type="EMBL" id="KLN33898.1"/>
    </source>
</evidence>
<evidence type="ECO:0000259" key="7">
    <source>
        <dbReference type="PROSITE" id="PS50893"/>
    </source>
</evidence>
<dbReference type="InterPro" id="IPR003439">
    <property type="entry name" value="ABC_transporter-like_ATP-bd"/>
</dbReference>
<keyword evidence="5" id="KW-0046">Antibiotic resistance</keyword>
<feature type="region of interest" description="Disordered" evidence="6">
    <location>
        <begin position="300"/>
        <end position="323"/>
    </location>
</feature>
<dbReference type="Gene3D" id="3.40.50.300">
    <property type="entry name" value="P-loop containing nucleotide triphosphate hydrolases"/>
    <property type="match status" value="1"/>
</dbReference>
<dbReference type="SUPFAM" id="SSF52540">
    <property type="entry name" value="P-loop containing nucleoside triphosphate hydrolases"/>
    <property type="match status" value="1"/>
</dbReference>
<dbReference type="AlphaFoldDB" id="A0A0H2KL87"/>
<sequence length="323" mass="34562">MDAVDARNLTKRYRRKGGSTTAVDDVGLVAVEGEVLGILGPNGAGKTTTVEMVAGVRRPDHGSVRVLGLDPFTDRAAVRQVLGVQLQSGFLHGALTVRELAHLYRTFYGAGRDPDELVATLGLEEQRDVRYERLSGGQQQRVAIVLALVGDPRVVILDELTTGLDPQARRQVWGVVEDLRDGGTTVLLVSHLMEEVERLCDRVTLLESGRVVAHDTPAGLVAAAGLDQRVRFRVTEPLPPGLLDRLPGVEEVAVRGEQVVVTGRGDLLQEVSTALVRAGVVATETRLERATLDDAFLALTGRPLTDDPSGGPRATTAPTEEAA</sequence>
<evidence type="ECO:0000256" key="3">
    <source>
        <dbReference type="ARBA" id="ARBA00022741"/>
    </source>
</evidence>
<dbReference type="Pfam" id="PF00005">
    <property type="entry name" value="ABC_tran"/>
    <property type="match status" value="1"/>
</dbReference>
<proteinExistence type="predicted"/>
<dbReference type="InterPro" id="IPR003593">
    <property type="entry name" value="AAA+_ATPase"/>
</dbReference>
<dbReference type="Proteomes" id="UP000035265">
    <property type="component" value="Unassembled WGS sequence"/>
</dbReference>
<dbReference type="InterPro" id="IPR027417">
    <property type="entry name" value="P-loop_NTPase"/>
</dbReference>
<organism evidence="8 9">
    <name type="scientific">Cellulosimicrobium funkei</name>
    <dbReference type="NCBI Taxonomy" id="264251"/>
    <lineage>
        <taxon>Bacteria</taxon>
        <taxon>Bacillati</taxon>
        <taxon>Actinomycetota</taxon>
        <taxon>Actinomycetes</taxon>
        <taxon>Micrococcales</taxon>
        <taxon>Promicromonosporaceae</taxon>
        <taxon>Cellulosimicrobium</taxon>
    </lineage>
</organism>
<evidence type="ECO:0000256" key="2">
    <source>
        <dbReference type="ARBA" id="ARBA00022448"/>
    </source>
</evidence>
<dbReference type="GO" id="GO:0005886">
    <property type="term" value="C:plasma membrane"/>
    <property type="evidence" value="ECO:0007669"/>
    <property type="project" value="UniProtKB-SubCell"/>
</dbReference>
<dbReference type="PANTHER" id="PTHR42711">
    <property type="entry name" value="ABC TRANSPORTER ATP-BINDING PROTEIN"/>
    <property type="match status" value="1"/>
</dbReference>
<evidence type="ECO:0000256" key="5">
    <source>
        <dbReference type="ARBA" id="ARBA00023251"/>
    </source>
</evidence>
<dbReference type="GO" id="GO:0016887">
    <property type="term" value="F:ATP hydrolysis activity"/>
    <property type="evidence" value="ECO:0007669"/>
    <property type="project" value="InterPro"/>
</dbReference>
<keyword evidence="3" id="KW-0547">Nucleotide-binding</keyword>